<dbReference type="CDD" id="cd04301">
    <property type="entry name" value="NAT_SF"/>
    <property type="match status" value="1"/>
</dbReference>
<dbReference type="Pfam" id="PF00583">
    <property type="entry name" value="Acetyltransf_1"/>
    <property type="match status" value="1"/>
</dbReference>
<reference evidence="4" key="1">
    <citation type="journal article" date="2019" name="Int. J. Syst. Evol. Microbiol.">
        <title>The Global Catalogue of Microorganisms (GCM) 10K type strain sequencing project: providing services to taxonomists for standard genome sequencing and annotation.</title>
        <authorList>
            <consortium name="The Broad Institute Genomics Platform"/>
            <consortium name="The Broad Institute Genome Sequencing Center for Infectious Disease"/>
            <person name="Wu L."/>
            <person name="Ma J."/>
        </authorList>
    </citation>
    <scope>NUCLEOTIDE SEQUENCE [LARGE SCALE GENOMIC DNA]</scope>
    <source>
        <strain evidence="4">JCM 9095</strain>
    </source>
</reference>
<dbReference type="InterPro" id="IPR016181">
    <property type="entry name" value="Acyl_CoA_acyltransferase"/>
</dbReference>
<dbReference type="PANTHER" id="PTHR42791:SF1">
    <property type="entry name" value="N-ACETYLTRANSFERASE DOMAIN-CONTAINING PROTEIN"/>
    <property type="match status" value="1"/>
</dbReference>
<evidence type="ECO:0000256" key="1">
    <source>
        <dbReference type="SAM" id="MobiDB-lite"/>
    </source>
</evidence>
<name>A0ABP6P9Y6_9ACTN</name>
<protein>
    <submittedName>
        <fullName evidence="3">GNAT family N-acetyltransferase</fullName>
    </submittedName>
</protein>
<feature type="compositionally biased region" description="Basic and acidic residues" evidence="1">
    <location>
        <begin position="1"/>
        <end position="23"/>
    </location>
</feature>
<proteinExistence type="predicted"/>
<dbReference type="InterPro" id="IPR052523">
    <property type="entry name" value="Trichothecene_AcTrans"/>
</dbReference>
<feature type="domain" description="N-acetyltransferase" evidence="2">
    <location>
        <begin position="82"/>
        <end position="221"/>
    </location>
</feature>
<gene>
    <name evidence="3" type="ORF">GCM10010451_21910</name>
</gene>
<dbReference type="EMBL" id="BAAAUH010000012">
    <property type="protein sequence ID" value="GAA3172718.1"/>
    <property type="molecule type" value="Genomic_DNA"/>
</dbReference>
<dbReference type="InterPro" id="IPR000182">
    <property type="entry name" value="GNAT_dom"/>
</dbReference>
<dbReference type="PROSITE" id="PS51186">
    <property type="entry name" value="GNAT"/>
    <property type="match status" value="1"/>
</dbReference>
<organism evidence="3 4">
    <name type="scientific">Streptomyces virens</name>
    <dbReference type="NCBI Taxonomy" id="285572"/>
    <lineage>
        <taxon>Bacteria</taxon>
        <taxon>Bacillati</taxon>
        <taxon>Actinomycetota</taxon>
        <taxon>Actinomycetes</taxon>
        <taxon>Kitasatosporales</taxon>
        <taxon>Streptomycetaceae</taxon>
        <taxon>Streptomyces</taxon>
    </lineage>
</organism>
<dbReference type="Gene3D" id="3.40.630.30">
    <property type="match status" value="1"/>
</dbReference>
<dbReference type="Proteomes" id="UP001501866">
    <property type="component" value="Unassembled WGS sequence"/>
</dbReference>
<sequence>MTAHDRTPDLTARDHAEPSERRNTMPCTPHVRIATREDVPASVTTLARAFADYPFTRHVVAADDHRERVRRFQELFLTRVAMEYGHVWVTDDCRAVAAWTSPERDPEPAFAEVGPLAAELAGDRIAAYESAERALAPHRPSGPVWFLATVGVDPRAQGTGLGTAVLRPGLEAAARAVLPAFLETSDARNVRFYERLGFTVTAEVPLPDGGPRTWCMLRAADR</sequence>
<dbReference type="SUPFAM" id="SSF55729">
    <property type="entry name" value="Acyl-CoA N-acyltransferases (Nat)"/>
    <property type="match status" value="1"/>
</dbReference>
<dbReference type="PANTHER" id="PTHR42791">
    <property type="entry name" value="GNAT FAMILY ACETYLTRANSFERASE"/>
    <property type="match status" value="1"/>
</dbReference>
<accession>A0ABP6P9Y6</accession>
<evidence type="ECO:0000313" key="3">
    <source>
        <dbReference type="EMBL" id="GAA3172718.1"/>
    </source>
</evidence>
<comment type="caution">
    <text evidence="3">The sequence shown here is derived from an EMBL/GenBank/DDBJ whole genome shotgun (WGS) entry which is preliminary data.</text>
</comment>
<evidence type="ECO:0000313" key="4">
    <source>
        <dbReference type="Proteomes" id="UP001501866"/>
    </source>
</evidence>
<keyword evidence="4" id="KW-1185">Reference proteome</keyword>
<feature type="region of interest" description="Disordered" evidence="1">
    <location>
        <begin position="1"/>
        <end position="26"/>
    </location>
</feature>
<evidence type="ECO:0000259" key="2">
    <source>
        <dbReference type="PROSITE" id="PS51186"/>
    </source>
</evidence>